<gene>
    <name evidence="1" type="ORF">S03H2_17193</name>
</gene>
<dbReference type="EMBL" id="BARU01008845">
    <property type="protein sequence ID" value="GAH45614.1"/>
    <property type="molecule type" value="Genomic_DNA"/>
</dbReference>
<feature type="non-terminal residue" evidence="1">
    <location>
        <position position="237"/>
    </location>
</feature>
<proteinExistence type="predicted"/>
<reference evidence="1" key="1">
    <citation type="journal article" date="2014" name="Front. Microbiol.">
        <title>High frequency of phylogenetically diverse reductive dehalogenase-homologous genes in deep subseafloor sedimentary metagenomes.</title>
        <authorList>
            <person name="Kawai M."/>
            <person name="Futagami T."/>
            <person name="Toyoda A."/>
            <person name="Takaki Y."/>
            <person name="Nishi S."/>
            <person name="Hori S."/>
            <person name="Arai W."/>
            <person name="Tsubouchi T."/>
            <person name="Morono Y."/>
            <person name="Uchiyama I."/>
            <person name="Ito T."/>
            <person name="Fujiyama A."/>
            <person name="Inagaki F."/>
            <person name="Takami H."/>
        </authorList>
    </citation>
    <scope>NUCLEOTIDE SEQUENCE</scope>
    <source>
        <strain evidence="1">Expedition CK06-06</strain>
    </source>
</reference>
<comment type="caution">
    <text evidence="1">The sequence shown here is derived from an EMBL/GenBank/DDBJ whole genome shotgun (WGS) entry which is preliminary data.</text>
</comment>
<sequence length="237" mass="26928">MEKTTLLFKNSIKKLIILIIIAFVFSLQSGVQGQTQEKVLFESNFSDLKTKWEVWDDPTEKKKSSQWRLGLVELSGIKNSNEKIATALLAGEKSWQNYTVETSLYKVGSYGFLTGIIFGYQDQKHFYIVGYNFEENRFELEARTPGGYEMLSICEMDFPKQEEIPFRLDFAGSRIRFSTKAQVIFDIEDGRNTSGKFGLGASGLSGARVLFGPVTVKYLDPSTLPPIKEQDLLSQRR</sequence>
<accession>X1GVH9</accession>
<name>X1GVH9_9ZZZZ</name>
<protein>
    <recommendedName>
        <fullName evidence="2">3-keto-disaccharide hydrolase domain-containing protein</fullName>
    </recommendedName>
</protein>
<dbReference type="AlphaFoldDB" id="X1GVH9"/>
<organism evidence="1">
    <name type="scientific">marine sediment metagenome</name>
    <dbReference type="NCBI Taxonomy" id="412755"/>
    <lineage>
        <taxon>unclassified sequences</taxon>
        <taxon>metagenomes</taxon>
        <taxon>ecological metagenomes</taxon>
    </lineage>
</organism>
<evidence type="ECO:0000313" key="1">
    <source>
        <dbReference type="EMBL" id="GAH45614.1"/>
    </source>
</evidence>
<evidence type="ECO:0008006" key="2">
    <source>
        <dbReference type="Google" id="ProtNLM"/>
    </source>
</evidence>
<dbReference type="Gene3D" id="2.60.120.560">
    <property type="entry name" value="Exo-inulinase, domain 1"/>
    <property type="match status" value="1"/>
</dbReference>